<evidence type="ECO:0000313" key="3">
    <source>
        <dbReference type="EMBL" id="QHW34001.1"/>
    </source>
</evidence>
<reference evidence="3 4" key="1">
    <citation type="submission" date="2020-02" db="EMBL/GenBank/DDBJ databases">
        <title>Paenibacillus sp. nov., isolated from rhizosphere soil of tomato.</title>
        <authorList>
            <person name="Weon H.-Y."/>
            <person name="Lee S.A."/>
        </authorList>
    </citation>
    <scope>NUCLEOTIDE SEQUENCE [LARGE SCALE GENOMIC DNA]</scope>
    <source>
        <strain evidence="3 4">14171R-81</strain>
    </source>
</reference>
<dbReference type="Pfam" id="PF22725">
    <property type="entry name" value="GFO_IDH_MocA_C3"/>
    <property type="match status" value="1"/>
</dbReference>
<name>A0A6C0P6L9_9BACL</name>
<evidence type="ECO:0000259" key="1">
    <source>
        <dbReference type="Pfam" id="PF01408"/>
    </source>
</evidence>
<dbReference type="InterPro" id="IPR051450">
    <property type="entry name" value="Gfo/Idh/MocA_Oxidoreductases"/>
</dbReference>
<evidence type="ECO:0000313" key="4">
    <source>
        <dbReference type="Proteomes" id="UP000479114"/>
    </source>
</evidence>
<dbReference type="PANTHER" id="PTHR43377">
    <property type="entry name" value="BILIVERDIN REDUCTASE A"/>
    <property type="match status" value="1"/>
</dbReference>
<protein>
    <submittedName>
        <fullName evidence="3">Gfo/Idh/MocA family oxidoreductase</fullName>
    </submittedName>
</protein>
<dbReference type="Gene3D" id="3.40.50.720">
    <property type="entry name" value="NAD(P)-binding Rossmann-like Domain"/>
    <property type="match status" value="1"/>
</dbReference>
<dbReference type="SUPFAM" id="SSF55347">
    <property type="entry name" value="Glyceraldehyde-3-phosphate dehydrogenase-like, C-terminal domain"/>
    <property type="match status" value="1"/>
</dbReference>
<dbReference type="EMBL" id="CP048286">
    <property type="protein sequence ID" value="QHW34001.1"/>
    <property type="molecule type" value="Genomic_DNA"/>
</dbReference>
<dbReference type="AlphaFoldDB" id="A0A6C0P6L9"/>
<accession>A0A6C0P6L9</accession>
<dbReference type="Proteomes" id="UP000479114">
    <property type="component" value="Chromosome"/>
</dbReference>
<dbReference type="SUPFAM" id="SSF51735">
    <property type="entry name" value="NAD(P)-binding Rossmann-fold domains"/>
    <property type="match status" value="1"/>
</dbReference>
<proteinExistence type="predicted"/>
<dbReference type="GO" id="GO:0000166">
    <property type="term" value="F:nucleotide binding"/>
    <property type="evidence" value="ECO:0007669"/>
    <property type="project" value="InterPro"/>
</dbReference>
<evidence type="ECO:0000259" key="2">
    <source>
        <dbReference type="Pfam" id="PF22725"/>
    </source>
</evidence>
<feature type="domain" description="GFO/IDH/MocA-like oxidoreductase" evidence="2">
    <location>
        <begin position="130"/>
        <end position="250"/>
    </location>
</feature>
<feature type="domain" description="Gfo/Idh/MocA-like oxidoreductase N-terminal" evidence="1">
    <location>
        <begin position="4"/>
        <end position="121"/>
    </location>
</feature>
<dbReference type="KEGG" id="prz:GZH47_26560"/>
<organism evidence="3 4">
    <name type="scientific">Paenibacillus rhizovicinus</name>
    <dbReference type="NCBI Taxonomy" id="2704463"/>
    <lineage>
        <taxon>Bacteria</taxon>
        <taxon>Bacillati</taxon>
        <taxon>Bacillota</taxon>
        <taxon>Bacilli</taxon>
        <taxon>Bacillales</taxon>
        <taxon>Paenibacillaceae</taxon>
        <taxon>Paenibacillus</taxon>
    </lineage>
</organism>
<sequence length="335" mass="37004">MRHRVVIIGAGNIAVSHLEALRKMTRLEAVAVADVQEQRASKLADEYGIHAYADYRAMIEQEKPDVAVITLPHFLHKEAAVWCAEAGCHILLEKPMALNAAECDEIIAAVKASQVRLLVGHTQHYLPENRKAAQLIRQGDLGELLMINDTRHMHYYRDSRPDWFLEQAKAGGGILTNLGSHSLDKIQWFGGAPIAKVRASVSYFGPRGDVEGSGLVYLENENGLPATISQSGYAVVPRNETELVFTKGMLKVLSGQSLWISEGETYVQVPVEDQTDPFILQFEDLIDHIETGKPLACSMEYSRSIVAAVDAIYASHANKTEWTVRSDGHAIHPAE</sequence>
<dbReference type="PANTHER" id="PTHR43377:SF1">
    <property type="entry name" value="BILIVERDIN REDUCTASE A"/>
    <property type="match status" value="1"/>
</dbReference>
<dbReference type="InterPro" id="IPR000683">
    <property type="entry name" value="Gfo/Idh/MocA-like_OxRdtase_N"/>
</dbReference>
<dbReference type="Gene3D" id="3.30.360.10">
    <property type="entry name" value="Dihydrodipicolinate Reductase, domain 2"/>
    <property type="match status" value="1"/>
</dbReference>
<keyword evidence="4" id="KW-1185">Reference proteome</keyword>
<dbReference type="InterPro" id="IPR036291">
    <property type="entry name" value="NAD(P)-bd_dom_sf"/>
</dbReference>
<gene>
    <name evidence="3" type="ORF">GZH47_26560</name>
</gene>
<dbReference type="RefSeq" id="WP_162643998.1">
    <property type="nucleotide sequence ID" value="NZ_CP048286.1"/>
</dbReference>
<dbReference type="Pfam" id="PF01408">
    <property type="entry name" value="GFO_IDH_MocA"/>
    <property type="match status" value="1"/>
</dbReference>
<dbReference type="InterPro" id="IPR055170">
    <property type="entry name" value="GFO_IDH_MocA-like_dom"/>
</dbReference>